<feature type="region of interest" description="Disordered" evidence="4">
    <location>
        <begin position="448"/>
        <end position="469"/>
    </location>
</feature>
<dbReference type="InterPro" id="IPR020806">
    <property type="entry name" value="PKS_PP-bd"/>
</dbReference>
<dbReference type="SUPFAM" id="SSF53474">
    <property type="entry name" value="alpha/beta-Hydrolases"/>
    <property type="match status" value="1"/>
</dbReference>
<feature type="domain" description="Carrier" evidence="5">
    <location>
        <begin position="524"/>
        <end position="599"/>
    </location>
</feature>
<dbReference type="SMART" id="SM00824">
    <property type="entry name" value="PKS_TE"/>
    <property type="match status" value="1"/>
</dbReference>
<dbReference type="PROSITE" id="PS50075">
    <property type="entry name" value="CARRIER"/>
    <property type="match status" value="1"/>
</dbReference>
<dbReference type="AlphaFoldDB" id="A0A543I641"/>
<dbReference type="PROSITE" id="PS00606">
    <property type="entry name" value="KS3_1"/>
    <property type="match status" value="1"/>
</dbReference>
<dbReference type="InterPro" id="IPR020802">
    <property type="entry name" value="TesA-like"/>
</dbReference>
<evidence type="ECO:0000256" key="3">
    <source>
        <dbReference type="ARBA" id="ARBA00022679"/>
    </source>
</evidence>
<dbReference type="SUPFAM" id="SSF47336">
    <property type="entry name" value="ACP-like"/>
    <property type="match status" value="1"/>
</dbReference>
<evidence type="ECO:0000313" key="7">
    <source>
        <dbReference type="EMBL" id="TQM66048.1"/>
    </source>
</evidence>
<dbReference type="InterPro" id="IPR036736">
    <property type="entry name" value="ACP-like_sf"/>
</dbReference>
<dbReference type="InterPro" id="IPR020841">
    <property type="entry name" value="PKS_Beta-ketoAc_synthase_dom"/>
</dbReference>
<dbReference type="CDD" id="cd00833">
    <property type="entry name" value="PKS"/>
    <property type="match status" value="1"/>
</dbReference>
<dbReference type="PROSITE" id="PS52004">
    <property type="entry name" value="KS3_2"/>
    <property type="match status" value="1"/>
</dbReference>
<dbReference type="Pfam" id="PF16197">
    <property type="entry name" value="KAsynt_C_assoc"/>
    <property type="match status" value="1"/>
</dbReference>
<dbReference type="PANTHER" id="PTHR43775">
    <property type="entry name" value="FATTY ACID SYNTHASE"/>
    <property type="match status" value="1"/>
</dbReference>
<feature type="compositionally biased region" description="Low complexity" evidence="4">
    <location>
        <begin position="1"/>
        <end position="19"/>
    </location>
</feature>
<keyword evidence="8" id="KW-1185">Reference proteome</keyword>
<sequence length="896" mass="93929">MNTTSTLTPTAPSTRTTPATPTPPVAIIGMACRLPGASTLDDFWSLIESGRTTFEPVPRDDSLRYGFSDTQLADPAFVPVRSTLDGYDAFDNTFFGISSRDAALMDPQQRVFLETVWSALNDAGVDYSADNIRVGLFGSTSTSTYLSGPITEAGMWDANDLNFSAMLANDKDFLCTRTSYTLGLTGPSVVVQSACSSSLLAVHLAATALRRGECDYAVVGGVSISLPHLGGYLARAGSIFSPTGTCQPFDTSANGTVKAHGAGAVVLCADTVAAATGAQIYAQVAGSATNNDGRDKVGFPAPSVSGQAAAIAEAVRSSGVPVSDLGYIETHGTGTALGDPIEIRALTRALGRQPSDSPIALGSLKASMGHLDAAAGVSALIKTALVLHHGVIPPLAGFTTPHPRMGLAAAAFEACAQPTVVPGGVAAAGVSSFGMGGTNVHVVLRRAEEPSEATAAASTDPDDSPHHELRRDRHWVSAFGSETGSTAAGAAATGTAAPTPTVLEADAEAPTGARNDARGTTTPTRPDEVLTGILTLVSRMLAMPELSPDDDLFDAGADSLTAIDLLAELADRFTVDLAYGDLERARTVRAIAQTVSERQAGGTTGGTAPDTITTRTPSGGSQHPTESARNLIPILRRGPRTLFLAHPAGGTTTCYADLARHLAGNLSIVGLSFPDEYRHRDLTMRQLAARYIAAIREQQPEGPYLIGGYSFGGNLAAEMALQLDEAGETVEQLVLIDAHPAHAYTAGDCGEAAYVAAFPSLLESLVPGIRFDPAADPARSHGDVLESVLSPEWSAGMRRELSAFFDIWQNNHGVLKRWTPDRMLDCPVLILEATQPEPPEVLARLNIAPTSVHEWDRYVRGAIRYARVPGDHYSIFRDDDSLRILGKALDDEFSSL</sequence>
<dbReference type="Pfam" id="PF02801">
    <property type="entry name" value="Ketoacyl-synt_C"/>
    <property type="match status" value="1"/>
</dbReference>
<dbReference type="PANTHER" id="PTHR43775:SF37">
    <property type="entry name" value="SI:DKEY-61P9.11"/>
    <property type="match status" value="1"/>
</dbReference>
<feature type="compositionally biased region" description="Low complexity" evidence="4">
    <location>
        <begin position="606"/>
        <end position="616"/>
    </location>
</feature>
<dbReference type="InterPro" id="IPR016039">
    <property type="entry name" value="Thiolase-like"/>
</dbReference>
<dbReference type="InterPro" id="IPR032821">
    <property type="entry name" value="PKS_assoc"/>
</dbReference>
<dbReference type="Proteomes" id="UP000318331">
    <property type="component" value="Unassembled WGS sequence"/>
</dbReference>
<dbReference type="GO" id="GO:0004315">
    <property type="term" value="F:3-oxoacyl-[acyl-carrier-protein] synthase activity"/>
    <property type="evidence" value="ECO:0007669"/>
    <property type="project" value="InterPro"/>
</dbReference>
<dbReference type="GO" id="GO:0004312">
    <property type="term" value="F:fatty acid synthase activity"/>
    <property type="evidence" value="ECO:0007669"/>
    <property type="project" value="TreeGrafter"/>
</dbReference>
<dbReference type="GO" id="GO:0006633">
    <property type="term" value="P:fatty acid biosynthetic process"/>
    <property type="evidence" value="ECO:0007669"/>
    <property type="project" value="InterPro"/>
</dbReference>
<evidence type="ECO:0000313" key="8">
    <source>
        <dbReference type="Proteomes" id="UP000318331"/>
    </source>
</evidence>
<dbReference type="InterPro" id="IPR006162">
    <property type="entry name" value="Ppantetheine_attach_site"/>
</dbReference>
<feature type="compositionally biased region" description="Polar residues" evidence="4">
    <location>
        <begin position="617"/>
        <end position="626"/>
    </location>
</feature>
<protein>
    <submittedName>
        <fullName evidence="7">Ketoacyl-synthetase-like protein</fullName>
    </submittedName>
</protein>
<dbReference type="InterPro" id="IPR050091">
    <property type="entry name" value="PKS_NRPS_Biosynth_Enz"/>
</dbReference>
<keyword evidence="2" id="KW-0597">Phosphoprotein</keyword>
<proteinExistence type="predicted"/>
<evidence type="ECO:0000256" key="2">
    <source>
        <dbReference type="ARBA" id="ARBA00022553"/>
    </source>
</evidence>
<evidence type="ECO:0000256" key="1">
    <source>
        <dbReference type="ARBA" id="ARBA00022450"/>
    </source>
</evidence>
<dbReference type="SMART" id="SM00825">
    <property type="entry name" value="PKS_KS"/>
    <property type="match status" value="1"/>
</dbReference>
<gene>
    <name evidence="7" type="ORF">FB466_0870</name>
</gene>
<dbReference type="InterPro" id="IPR029058">
    <property type="entry name" value="AB_hydrolase_fold"/>
</dbReference>
<dbReference type="InterPro" id="IPR001031">
    <property type="entry name" value="Thioesterase"/>
</dbReference>
<name>A0A543I641_9MICO</name>
<keyword evidence="1" id="KW-0596">Phosphopantetheine</keyword>
<evidence type="ECO:0000256" key="4">
    <source>
        <dbReference type="SAM" id="MobiDB-lite"/>
    </source>
</evidence>
<dbReference type="Pfam" id="PF00975">
    <property type="entry name" value="Thioesterase"/>
    <property type="match status" value="1"/>
</dbReference>
<keyword evidence="3" id="KW-0808">Transferase</keyword>
<feature type="region of interest" description="Disordered" evidence="4">
    <location>
        <begin position="506"/>
        <end position="526"/>
    </location>
</feature>
<organism evidence="7 8">
    <name type="scientific">Klugiella xanthotipulae</name>
    <dbReference type="NCBI Taxonomy" id="244735"/>
    <lineage>
        <taxon>Bacteria</taxon>
        <taxon>Bacillati</taxon>
        <taxon>Actinomycetota</taxon>
        <taxon>Actinomycetes</taxon>
        <taxon>Micrococcales</taxon>
        <taxon>Microbacteriaceae</taxon>
        <taxon>Klugiella</taxon>
    </lineage>
</organism>
<feature type="region of interest" description="Disordered" evidence="4">
    <location>
        <begin position="597"/>
        <end position="626"/>
    </location>
</feature>
<dbReference type="PROSITE" id="PS00012">
    <property type="entry name" value="PHOSPHOPANTETHEINE"/>
    <property type="match status" value="1"/>
</dbReference>
<reference evidence="7 8" key="1">
    <citation type="submission" date="2019-06" db="EMBL/GenBank/DDBJ databases">
        <title>Sequencing the genomes of 1000 actinobacteria strains.</title>
        <authorList>
            <person name="Klenk H.-P."/>
        </authorList>
    </citation>
    <scope>NUCLEOTIDE SEQUENCE [LARGE SCALE GENOMIC DNA]</scope>
    <source>
        <strain evidence="7 8">DSM 18031</strain>
    </source>
</reference>
<feature type="domain" description="Ketosynthase family 3 (KS3)" evidence="6">
    <location>
        <begin position="22"/>
        <end position="446"/>
    </location>
</feature>
<evidence type="ECO:0000259" key="5">
    <source>
        <dbReference type="PROSITE" id="PS50075"/>
    </source>
</evidence>
<dbReference type="Pfam" id="PF00550">
    <property type="entry name" value="PP-binding"/>
    <property type="match status" value="1"/>
</dbReference>
<dbReference type="Gene3D" id="1.10.1200.10">
    <property type="entry name" value="ACP-like"/>
    <property type="match status" value="1"/>
</dbReference>
<dbReference type="InterPro" id="IPR018201">
    <property type="entry name" value="Ketoacyl_synth_AS"/>
</dbReference>
<dbReference type="GO" id="GO:0031177">
    <property type="term" value="F:phosphopantetheine binding"/>
    <property type="evidence" value="ECO:0007669"/>
    <property type="project" value="InterPro"/>
</dbReference>
<dbReference type="SUPFAM" id="SSF53901">
    <property type="entry name" value="Thiolase-like"/>
    <property type="match status" value="1"/>
</dbReference>
<feature type="region of interest" description="Disordered" evidence="4">
    <location>
        <begin position="1"/>
        <end position="22"/>
    </location>
</feature>
<accession>A0A543I641</accession>
<dbReference type="Pfam" id="PF00109">
    <property type="entry name" value="ketoacyl-synt"/>
    <property type="match status" value="1"/>
</dbReference>
<dbReference type="InterPro" id="IPR014031">
    <property type="entry name" value="Ketoacyl_synth_C"/>
</dbReference>
<evidence type="ECO:0000259" key="6">
    <source>
        <dbReference type="PROSITE" id="PS52004"/>
    </source>
</evidence>
<dbReference type="Gene3D" id="3.40.47.10">
    <property type="match status" value="1"/>
</dbReference>
<dbReference type="RefSeq" id="WP_141916101.1">
    <property type="nucleotide sequence ID" value="NZ_BAAAYS010000009.1"/>
</dbReference>
<comment type="caution">
    <text evidence="7">The sequence shown here is derived from an EMBL/GenBank/DDBJ whole genome shotgun (WGS) entry which is preliminary data.</text>
</comment>
<dbReference type="EMBL" id="VFPN01000001">
    <property type="protein sequence ID" value="TQM66048.1"/>
    <property type="molecule type" value="Genomic_DNA"/>
</dbReference>
<dbReference type="OrthoDB" id="9778690at2"/>
<dbReference type="InterPro" id="IPR014030">
    <property type="entry name" value="Ketoacyl_synth_N"/>
</dbReference>
<dbReference type="Gene3D" id="3.40.50.1820">
    <property type="entry name" value="alpha/beta hydrolase"/>
    <property type="match status" value="1"/>
</dbReference>
<dbReference type="InterPro" id="IPR009081">
    <property type="entry name" value="PP-bd_ACP"/>
</dbReference>
<dbReference type="SMART" id="SM00823">
    <property type="entry name" value="PKS_PP"/>
    <property type="match status" value="1"/>
</dbReference>